<sequence>MHRVALLVAPFAPPGTPLFPCIFLLLHTSSLILVGSALEIKISRETKNLGSGQAQYD</sequence>
<evidence type="ECO:0000256" key="1">
    <source>
        <dbReference type="SAM" id="Phobius"/>
    </source>
</evidence>
<proteinExistence type="predicted"/>
<keyword evidence="1" id="KW-0472">Membrane</keyword>
<organism evidence="2 3">
    <name type="scientific">Syncephalastrum racemosum</name>
    <name type="common">Filamentous fungus</name>
    <dbReference type="NCBI Taxonomy" id="13706"/>
    <lineage>
        <taxon>Eukaryota</taxon>
        <taxon>Fungi</taxon>
        <taxon>Fungi incertae sedis</taxon>
        <taxon>Mucoromycota</taxon>
        <taxon>Mucoromycotina</taxon>
        <taxon>Mucoromycetes</taxon>
        <taxon>Mucorales</taxon>
        <taxon>Syncephalastraceae</taxon>
        <taxon>Syncephalastrum</taxon>
    </lineage>
</organism>
<dbReference type="AlphaFoldDB" id="A0A1X2HKT1"/>
<name>A0A1X2HKT1_SYNRA</name>
<dbReference type="EMBL" id="MCGN01000002">
    <property type="protein sequence ID" value="ORY99873.1"/>
    <property type="molecule type" value="Genomic_DNA"/>
</dbReference>
<keyword evidence="3" id="KW-1185">Reference proteome</keyword>
<keyword evidence="1" id="KW-0812">Transmembrane</keyword>
<evidence type="ECO:0000313" key="3">
    <source>
        <dbReference type="Proteomes" id="UP000242180"/>
    </source>
</evidence>
<accession>A0A1X2HKT1</accession>
<comment type="caution">
    <text evidence="2">The sequence shown here is derived from an EMBL/GenBank/DDBJ whole genome shotgun (WGS) entry which is preliminary data.</text>
</comment>
<gene>
    <name evidence="2" type="ORF">BCR43DRAFT_125539</name>
</gene>
<protein>
    <submittedName>
        <fullName evidence="2">Uncharacterized protein</fullName>
    </submittedName>
</protein>
<dbReference type="InParanoid" id="A0A1X2HKT1"/>
<reference evidence="2 3" key="1">
    <citation type="submission" date="2016-07" db="EMBL/GenBank/DDBJ databases">
        <title>Pervasive Adenine N6-methylation of Active Genes in Fungi.</title>
        <authorList>
            <consortium name="DOE Joint Genome Institute"/>
            <person name="Mondo S.J."/>
            <person name="Dannebaum R.O."/>
            <person name="Kuo R.C."/>
            <person name="Labutti K."/>
            <person name="Haridas S."/>
            <person name="Kuo A."/>
            <person name="Salamov A."/>
            <person name="Ahrendt S.R."/>
            <person name="Lipzen A."/>
            <person name="Sullivan W."/>
            <person name="Andreopoulos W.B."/>
            <person name="Clum A."/>
            <person name="Lindquist E."/>
            <person name="Daum C."/>
            <person name="Ramamoorthy G.K."/>
            <person name="Gryganskyi A."/>
            <person name="Culley D."/>
            <person name="Magnuson J.K."/>
            <person name="James T.Y."/>
            <person name="O'Malley M.A."/>
            <person name="Stajich J.E."/>
            <person name="Spatafora J.W."/>
            <person name="Visel A."/>
            <person name="Grigoriev I.V."/>
        </authorList>
    </citation>
    <scope>NUCLEOTIDE SEQUENCE [LARGE SCALE GENOMIC DNA]</scope>
    <source>
        <strain evidence="2 3">NRRL 2496</strain>
    </source>
</reference>
<feature type="transmembrane region" description="Helical" evidence="1">
    <location>
        <begin position="17"/>
        <end position="38"/>
    </location>
</feature>
<evidence type="ECO:0000313" key="2">
    <source>
        <dbReference type="EMBL" id="ORY99873.1"/>
    </source>
</evidence>
<dbReference type="Proteomes" id="UP000242180">
    <property type="component" value="Unassembled WGS sequence"/>
</dbReference>
<keyword evidence="1" id="KW-1133">Transmembrane helix</keyword>